<keyword evidence="4" id="KW-1185">Reference proteome</keyword>
<dbReference type="VEuPathDB" id="FungiDB:SPPG_04855"/>
<dbReference type="InParanoid" id="A0A0L0HHI4"/>
<dbReference type="RefSeq" id="XP_016608586.1">
    <property type="nucleotide sequence ID" value="XM_016753093.1"/>
</dbReference>
<dbReference type="GeneID" id="27688283"/>
<keyword evidence="1" id="KW-0175">Coiled coil</keyword>
<name>A0A0L0HHI4_SPIPD</name>
<dbReference type="EMBL" id="KQ257456">
    <property type="protein sequence ID" value="KND00547.1"/>
    <property type="molecule type" value="Genomic_DNA"/>
</dbReference>
<accession>A0A0L0HHI4</accession>
<proteinExistence type="predicted"/>
<feature type="coiled-coil region" evidence="1">
    <location>
        <begin position="170"/>
        <end position="222"/>
    </location>
</feature>
<evidence type="ECO:0000256" key="2">
    <source>
        <dbReference type="SAM" id="MobiDB-lite"/>
    </source>
</evidence>
<dbReference type="AlphaFoldDB" id="A0A0L0HHI4"/>
<evidence type="ECO:0000313" key="3">
    <source>
        <dbReference type="EMBL" id="KND00547.1"/>
    </source>
</evidence>
<dbReference type="Proteomes" id="UP000053201">
    <property type="component" value="Unassembled WGS sequence"/>
</dbReference>
<reference evidence="3 4" key="1">
    <citation type="submission" date="2009-08" db="EMBL/GenBank/DDBJ databases">
        <title>The Genome Sequence of Spizellomyces punctatus strain DAOM BR117.</title>
        <authorList>
            <consortium name="The Broad Institute Genome Sequencing Platform"/>
            <person name="Russ C."/>
            <person name="Cuomo C."/>
            <person name="Shea T."/>
            <person name="Young S.K."/>
            <person name="Zeng Q."/>
            <person name="Koehrsen M."/>
            <person name="Haas B."/>
            <person name="Borodovsky M."/>
            <person name="Guigo R."/>
            <person name="Alvarado L."/>
            <person name="Berlin A."/>
            <person name="Bochicchio J."/>
            <person name="Borenstein D."/>
            <person name="Chapman S."/>
            <person name="Chen Z."/>
            <person name="Engels R."/>
            <person name="Freedman E."/>
            <person name="Gellesch M."/>
            <person name="Goldberg J."/>
            <person name="Griggs A."/>
            <person name="Gujja S."/>
            <person name="Heiman D."/>
            <person name="Hepburn T."/>
            <person name="Howarth C."/>
            <person name="Jen D."/>
            <person name="Larson L."/>
            <person name="Lewis B."/>
            <person name="Mehta T."/>
            <person name="Park D."/>
            <person name="Pearson M."/>
            <person name="Roberts A."/>
            <person name="Saif S."/>
            <person name="Shenoy N."/>
            <person name="Sisk P."/>
            <person name="Stolte C."/>
            <person name="Sykes S."/>
            <person name="Thomson T."/>
            <person name="Walk T."/>
            <person name="White J."/>
            <person name="Yandava C."/>
            <person name="Burger G."/>
            <person name="Gray M.W."/>
            <person name="Holland P.W.H."/>
            <person name="King N."/>
            <person name="Lang F.B.F."/>
            <person name="Roger A.J."/>
            <person name="Ruiz-Trillo I."/>
            <person name="Lander E."/>
            <person name="Nusbaum C."/>
        </authorList>
    </citation>
    <scope>NUCLEOTIDE SEQUENCE [LARGE SCALE GENOMIC DNA]</scope>
    <source>
        <strain evidence="3 4">DAOM BR117</strain>
    </source>
</reference>
<protein>
    <submittedName>
        <fullName evidence="3">Uncharacterized protein</fullName>
    </submittedName>
</protein>
<feature type="region of interest" description="Disordered" evidence="2">
    <location>
        <begin position="91"/>
        <end position="116"/>
    </location>
</feature>
<feature type="compositionally biased region" description="Acidic residues" evidence="2">
    <location>
        <begin position="100"/>
        <end position="113"/>
    </location>
</feature>
<sequence length="378" mass="42717">MTVDRKGKKRAASPDAEDAIATMKKIKKECITFHPEEVTLSELLGDDDLTATELRALAAYWGVKTKGYTRSKTRQLKESIANAMIRSMKCPKAGSSASVSEDEEDDDDTEDDAAPAPRDVVAILFDVTTHIKTLSKLSAENFTRHEDSIVDLAARVEHLEAQVVANTESLTDQSRQVTALNAQNEQINERLNNAERQWVRTHERLNETVDQMSASMGEIRNQIGWMQHTTQNQLTTIQEIAQREHQNFGNVLMTLNTNLADVQARVTTMSNETTGHLFAINHHGCGLLIASILPNVMASTSTNVIFSAEPEEYFFFINHKCTEEQRNRILHMMPRDEQSTHIRFMAVYGTLNNVHWAVNQMRNWLSKPSRGKEWIVPL</sequence>
<dbReference type="OrthoDB" id="10312391at2759"/>
<gene>
    <name evidence="3" type="ORF">SPPG_04855</name>
</gene>
<organism evidence="3 4">
    <name type="scientific">Spizellomyces punctatus (strain DAOM BR117)</name>
    <dbReference type="NCBI Taxonomy" id="645134"/>
    <lineage>
        <taxon>Eukaryota</taxon>
        <taxon>Fungi</taxon>
        <taxon>Fungi incertae sedis</taxon>
        <taxon>Chytridiomycota</taxon>
        <taxon>Chytridiomycota incertae sedis</taxon>
        <taxon>Chytridiomycetes</taxon>
        <taxon>Spizellomycetales</taxon>
        <taxon>Spizellomycetaceae</taxon>
        <taxon>Spizellomyces</taxon>
    </lineage>
</organism>
<evidence type="ECO:0000313" key="4">
    <source>
        <dbReference type="Proteomes" id="UP000053201"/>
    </source>
</evidence>
<evidence type="ECO:0000256" key="1">
    <source>
        <dbReference type="SAM" id="Coils"/>
    </source>
</evidence>